<feature type="transmembrane region" description="Helical" evidence="1">
    <location>
        <begin position="42"/>
        <end position="62"/>
    </location>
</feature>
<name>A0A090SVI9_9VIBR</name>
<keyword evidence="1" id="KW-1133">Transmembrane helix</keyword>
<protein>
    <submittedName>
        <fullName evidence="2">Putative membrane protein</fullName>
    </submittedName>
</protein>
<organism evidence="2 3">
    <name type="scientific">Vibrio maritimus</name>
    <dbReference type="NCBI Taxonomy" id="990268"/>
    <lineage>
        <taxon>Bacteria</taxon>
        <taxon>Pseudomonadati</taxon>
        <taxon>Pseudomonadota</taxon>
        <taxon>Gammaproteobacteria</taxon>
        <taxon>Vibrionales</taxon>
        <taxon>Vibrionaceae</taxon>
        <taxon>Vibrio</taxon>
    </lineage>
</organism>
<evidence type="ECO:0000313" key="3">
    <source>
        <dbReference type="Proteomes" id="UP000029224"/>
    </source>
</evidence>
<dbReference type="EMBL" id="BBMT01000001">
    <property type="protein sequence ID" value="GAL31790.1"/>
    <property type="molecule type" value="Genomic_DNA"/>
</dbReference>
<evidence type="ECO:0000256" key="1">
    <source>
        <dbReference type="SAM" id="Phobius"/>
    </source>
</evidence>
<keyword evidence="1" id="KW-0472">Membrane</keyword>
<feature type="transmembrane region" description="Helical" evidence="1">
    <location>
        <begin position="17"/>
        <end position="36"/>
    </location>
</feature>
<gene>
    <name evidence="2" type="ORF">JCM19240_5221</name>
</gene>
<evidence type="ECO:0000313" key="2">
    <source>
        <dbReference type="EMBL" id="GAL31790.1"/>
    </source>
</evidence>
<dbReference type="AlphaFoldDB" id="A0A090SVI9"/>
<keyword evidence="1" id="KW-0812">Transmembrane</keyword>
<keyword evidence="3" id="KW-1185">Reference proteome</keyword>
<proteinExistence type="predicted"/>
<sequence>MAILQLPKVEIVHSRRIGFLIALFGAVLMSLDPIFIRYAGVSGFDTAFLFGLFSAIAMTGMLKATDSRPVTKVITDSGLPFAFHKRLDGRQRYRTSI</sequence>
<reference evidence="2 3" key="2">
    <citation type="submission" date="2014-09" db="EMBL/GenBank/DDBJ databases">
        <authorList>
            <consortium name="NBRP consortium"/>
            <person name="Sawabe T."/>
            <person name="Meirelles P."/>
            <person name="Nakanishi M."/>
            <person name="Sayaka M."/>
            <person name="Hattori M."/>
            <person name="Ohkuma M."/>
        </authorList>
    </citation>
    <scope>NUCLEOTIDE SEQUENCE [LARGE SCALE GENOMIC DNA]</scope>
    <source>
        <strain evidence="2 3">JCM 19240</strain>
    </source>
</reference>
<reference evidence="2 3" key="1">
    <citation type="submission" date="2014-09" db="EMBL/GenBank/DDBJ databases">
        <title>Vibrio maritimus JCM 19240. (C210) whole genome shotgun sequence.</title>
        <authorList>
            <person name="Sawabe T."/>
            <person name="Meirelles P."/>
            <person name="Nakanishi M."/>
            <person name="Sayaka M."/>
            <person name="Hattori M."/>
            <person name="Ohkuma M."/>
        </authorList>
    </citation>
    <scope>NUCLEOTIDE SEQUENCE [LARGE SCALE GENOMIC DNA]</scope>
    <source>
        <strain evidence="2 3">JCM 19240</strain>
    </source>
</reference>
<accession>A0A090SVI9</accession>
<comment type="caution">
    <text evidence="2">The sequence shown here is derived from an EMBL/GenBank/DDBJ whole genome shotgun (WGS) entry which is preliminary data.</text>
</comment>
<dbReference type="Proteomes" id="UP000029224">
    <property type="component" value="Unassembled WGS sequence"/>
</dbReference>